<evidence type="ECO:0000256" key="5">
    <source>
        <dbReference type="RuleBase" id="RU362076"/>
    </source>
</evidence>
<accession>A0ABU8TF75</accession>
<organism evidence="8 9">
    <name type="scientific">Roseibium algae</name>
    <dbReference type="NCBI Taxonomy" id="3123038"/>
    <lineage>
        <taxon>Bacteria</taxon>
        <taxon>Pseudomonadati</taxon>
        <taxon>Pseudomonadota</taxon>
        <taxon>Alphaproteobacteria</taxon>
        <taxon>Hyphomicrobiales</taxon>
        <taxon>Stappiaceae</taxon>
        <taxon>Roseibium</taxon>
    </lineage>
</organism>
<reference evidence="8 9" key="1">
    <citation type="submission" date="2024-02" db="EMBL/GenBank/DDBJ databases">
        <title>Roseibium algae sp. nov., isolated from marine alga (Grateloupia sp.), showing potential in myo-inositol conversion.</title>
        <authorList>
            <person name="Wang Y."/>
        </authorList>
    </citation>
    <scope>NUCLEOTIDE SEQUENCE [LARGE SCALE GENOMIC DNA]</scope>
    <source>
        <strain evidence="8 9">H3510</strain>
    </source>
</reference>
<dbReference type="RefSeq" id="WP_340272056.1">
    <property type="nucleotide sequence ID" value="NZ_JBAKIA010000001.1"/>
</dbReference>
<dbReference type="Pfam" id="PF03963">
    <property type="entry name" value="FlgD"/>
    <property type="match status" value="1"/>
</dbReference>
<gene>
    <name evidence="8" type="ORF">V6575_00680</name>
</gene>
<protein>
    <recommendedName>
        <fullName evidence="2 5">Basal-body rod modification protein FlgD</fullName>
    </recommendedName>
</protein>
<sequence length="221" mass="22982">MSISSVNYDSTTSSTASTKSDTDLGITSTDFLQLMVQQLQNQNPLDPMDANSYVDKLVSYASYDAQTDTADNTEALANGQSSSISENGLGYIGQKIEATGNTNTLTDGAATWNYKLGSNAESSKISISDENGKVVWSGDGETTVGSHSFTWDGKTTSGVQLDDGASYTLSVNATDADGDDVNGSTSVVGTVTGIDMTGDESLLMIGSSSVSVKNVLSIQEI</sequence>
<dbReference type="Proteomes" id="UP001385499">
    <property type="component" value="Unassembled WGS sequence"/>
</dbReference>
<dbReference type="Gene3D" id="2.60.40.4070">
    <property type="match status" value="1"/>
</dbReference>
<evidence type="ECO:0000256" key="4">
    <source>
        <dbReference type="ARBA" id="ARBA00024746"/>
    </source>
</evidence>
<comment type="caution">
    <text evidence="8">The sequence shown here is derived from an EMBL/GenBank/DDBJ whole genome shotgun (WGS) entry which is preliminary data.</text>
</comment>
<proteinExistence type="inferred from homology"/>
<keyword evidence="9" id="KW-1185">Reference proteome</keyword>
<evidence type="ECO:0000256" key="1">
    <source>
        <dbReference type="ARBA" id="ARBA00010577"/>
    </source>
</evidence>
<dbReference type="Pfam" id="PF13860">
    <property type="entry name" value="FlgD_ig"/>
    <property type="match status" value="1"/>
</dbReference>
<dbReference type="InterPro" id="IPR005648">
    <property type="entry name" value="FlgD"/>
</dbReference>
<dbReference type="InterPro" id="IPR025965">
    <property type="entry name" value="FlgD/Vpr_Ig-like"/>
</dbReference>
<evidence type="ECO:0000313" key="9">
    <source>
        <dbReference type="Proteomes" id="UP001385499"/>
    </source>
</evidence>
<evidence type="ECO:0000256" key="6">
    <source>
        <dbReference type="SAM" id="MobiDB-lite"/>
    </source>
</evidence>
<feature type="region of interest" description="Disordered" evidence="6">
    <location>
        <begin position="1"/>
        <end position="22"/>
    </location>
</feature>
<comment type="similarity">
    <text evidence="1 5">Belongs to the FlgD family.</text>
</comment>
<dbReference type="EMBL" id="JBAKIA010000001">
    <property type="protein sequence ID" value="MEJ8472587.1"/>
    <property type="molecule type" value="Genomic_DNA"/>
</dbReference>
<dbReference type="Gene3D" id="2.30.30.910">
    <property type="match status" value="1"/>
</dbReference>
<name>A0ABU8TF75_9HYPH</name>
<feature type="domain" description="FlgD/Vpr Ig-like" evidence="7">
    <location>
        <begin position="100"/>
        <end position="177"/>
    </location>
</feature>
<evidence type="ECO:0000256" key="3">
    <source>
        <dbReference type="ARBA" id="ARBA00022795"/>
    </source>
</evidence>
<feature type="compositionally biased region" description="Low complexity" evidence="6">
    <location>
        <begin position="9"/>
        <end position="19"/>
    </location>
</feature>
<evidence type="ECO:0000256" key="2">
    <source>
        <dbReference type="ARBA" id="ARBA00016013"/>
    </source>
</evidence>
<comment type="function">
    <text evidence="4 5">Required for flagellar hook formation. May act as a scaffolding protein.</text>
</comment>
<evidence type="ECO:0000259" key="7">
    <source>
        <dbReference type="Pfam" id="PF13860"/>
    </source>
</evidence>
<evidence type="ECO:0000313" key="8">
    <source>
        <dbReference type="EMBL" id="MEJ8472587.1"/>
    </source>
</evidence>
<keyword evidence="3 5" id="KW-1005">Bacterial flagellum biogenesis</keyword>